<dbReference type="STRING" id="525904.Tter_0105"/>
<evidence type="ECO:0000313" key="2">
    <source>
        <dbReference type="Proteomes" id="UP000000323"/>
    </source>
</evidence>
<dbReference type="AlphaFoldDB" id="D1CDM1"/>
<dbReference type="HOGENOM" id="CLU_173848_0_0_0"/>
<dbReference type="Proteomes" id="UP000000323">
    <property type="component" value="Chromosome 1"/>
</dbReference>
<accession>D1CDM1</accession>
<reference evidence="2" key="1">
    <citation type="journal article" date="2010" name="Stand. Genomic Sci.">
        <title>Complete genome sequence of 'Thermobaculum terrenum' type strain (YNP1).</title>
        <authorList>
            <person name="Kiss H."/>
            <person name="Cleland D."/>
            <person name="Lapidus A."/>
            <person name="Lucas S."/>
            <person name="Glavina Del Rio T."/>
            <person name="Nolan M."/>
            <person name="Tice H."/>
            <person name="Han C."/>
            <person name="Goodwin L."/>
            <person name="Pitluck S."/>
            <person name="Liolios K."/>
            <person name="Ivanova N."/>
            <person name="Mavromatis K."/>
            <person name="Ovchinnikova G."/>
            <person name="Pati A."/>
            <person name="Chen A."/>
            <person name="Palaniappan K."/>
            <person name="Land M."/>
            <person name="Hauser L."/>
            <person name="Chang Y."/>
            <person name="Jeffries C."/>
            <person name="Lu M."/>
            <person name="Brettin T."/>
            <person name="Detter J."/>
            <person name="Goker M."/>
            <person name="Tindall B."/>
            <person name="Beck B."/>
            <person name="McDermott T."/>
            <person name="Woyke T."/>
            <person name="Bristow J."/>
            <person name="Eisen J."/>
            <person name="Markowitz V."/>
            <person name="Hugenholtz P."/>
            <person name="Kyrpides N."/>
            <person name="Klenk H."/>
            <person name="Cheng J."/>
        </authorList>
    </citation>
    <scope>NUCLEOTIDE SEQUENCE [LARGE SCALE GENOMIC DNA]</scope>
    <source>
        <strain evidence="2">ATCC BAA-798 / YNP1</strain>
    </source>
</reference>
<dbReference type="OrthoDB" id="160675at2"/>
<name>D1CDM1_THET1</name>
<proteinExistence type="predicted"/>
<dbReference type="KEGG" id="ttr:Tter_0105"/>
<gene>
    <name evidence="1" type="ordered locus">Tter_0105</name>
</gene>
<organism evidence="1 2">
    <name type="scientific">Thermobaculum terrenum (strain ATCC BAA-798 / CCMEE 7001 / YNP1)</name>
    <dbReference type="NCBI Taxonomy" id="525904"/>
    <lineage>
        <taxon>Bacteria</taxon>
        <taxon>Bacillati</taxon>
        <taxon>Chloroflexota</taxon>
        <taxon>Chloroflexia</taxon>
        <taxon>Candidatus Thermobaculales</taxon>
        <taxon>Candidatus Thermobaculaceae</taxon>
        <taxon>Thermobaculum</taxon>
    </lineage>
</organism>
<dbReference type="RefSeq" id="WP_012874062.1">
    <property type="nucleotide sequence ID" value="NC_013525.1"/>
</dbReference>
<dbReference type="EMBL" id="CP001825">
    <property type="protein sequence ID" value="ACZ41027.1"/>
    <property type="molecule type" value="Genomic_DNA"/>
</dbReference>
<evidence type="ECO:0000313" key="1">
    <source>
        <dbReference type="EMBL" id="ACZ41027.1"/>
    </source>
</evidence>
<protein>
    <submittedName>
        <fullName evidence="1">Uncharacterized protein</fullName>
    </submittedName>
</protein>
<keyword evidence="2" id="KW-1185">Reference proteome</keyword>
<sequence length="108" mass="12426">MGIFRRFFSGKQADKDGLYLYVKCNYCQEPIRIRVNPSTDLNPLYEGPGDDPSGYELNKEIIGNRCFRLIRGTWYFDKSKRIIESNIEGGTEISAEEYNRLQGESSGE</sequence>
<dbReference type="eggNOG" id="ENOG503374C">
    <property type="taxonomic scope" value="Bacteria"/>
</dbReference>